<dbReference type="InterPro" id="IPR001810">
    <property type="entry name" value="F-box_dom"/>
</dbReference>
<dbReference type="SUPFAM" id="SSF81383">
    <property type="entry name" value="F-box domain"/>
    <property type="match status" value="1"/>
</dbReference>
<name>A0A395T9F7_9HYPO</name>
<sequence>MMIFDLDPEVSTWLPTRLADYWRLRRGTYHIPVLEPDERVVSPLDTSRPEDTDLPVPFESPRRTRQKNLECRLLQLPPELVLEIMSALPDHALYMLRQTCQTLRNLTDDFQFEGFRLDILEHEKYLFGMLQYDLLDTCYQLRDIKWILLRRSLCGPCGKIADSGELS</sequence>
<dbReference type="Gene3D" id="1.20.1280.50">
    <property type="match status" value="1"/>
</dbReference>
<evidence type="ECO:0000313" key="2">
    <source>
        <dbReference type="EMBL" id="RGP81328.1"/>
    </source>
</evidence>
<keyword evidence="3" id="KW-1185">Reference proteome</keyword>
<comment type="caution">
    <text evidence="2">The sequence shown here is derived from an EMBL/GenBank/DDBJ whole genome shotgun (WGS) entry which is preliminary data.</text>
</comment>
<feature type="domain" description="F-box" evidence="1">
    <location>
        <begin position="70"/>
        <end position="118"/>
    </location>
</feature>
<dbReference type="STRING" id="694270.A0A395T9F7"/>
<dbReference type="PROSITE" id="PS50181">
    <property type="entry name" value="FBOX"/>
    <property type="match status" value="1"/>
</dbReference>
<evidence type="ECO:0000259" key="1">
    <source>
        <dbReference type="PROSITE" id="PS50181"/>
    </source>
</evidence>
<organism evidence="2 3">
    <name type="scientific">Fusarium longipes</name>
    <dbReference type="NCBI Taxonomy" id="694270"/>
    <lineage>
        <taxon>Eukaryota</taxon>
        <taxon>Fungi</taxon>
        <taxon>Dikarya</taxon>
        <taxon>Ascomycota</taxon>
        <taxon>Pezizomycotina</taxon>
        <taxon>Sordariomycetes</taxon>
        <taxon>Hypocreomycetidae</taxon>
        <taxon>Hypocreales</taxon>
        <taxon>Nectriaceae</taxon>
        <taxon>Fusarium</taxon>
    </lineage>
</organism>
<accession>A0A395T9F7</accession>
<reference evidence="2 3" key="1">
    <citation type="journal article" date="2018" name="PLoS Pathog.">
        <title>Evolution of structural diversity of trichothecenes, a family of toxins produced by plant pathogenic and entomopathogenic fungi.</title>
        <authorList>
            <person name="Proctor R.H."/>
            <person name="McCormick S.P."/>
            <person name="Kim H.S."/>
            <person name="Cardoza R.E."/>
            <person name="Stanley A.M."/>
            <person name="Lindo L."/>
            <person name="Kelly A."/>
            <person name="Brown D.W."/>
            <person name="Lee T."/>
            <person name="Vaughan M.M."/>
            <person name="Alexander N.J."/>
            <person name="Busman M."/>
            <person name="Gutierrez S."/>
        </authorList>
    </citation>
    <scope>NUCLEOTIDE SEQUENCE [LARGE SCALE GENOMIC DNA]</scope>
    <source>
        <strain evidence="2 3">NRRL 20695</strain>
    </source>
</reference>
<proteinExistence type="predicted"/>
<protein>
    <recommendedName>
        <fullName evidence="1">F-box domain-containing protein</fullName>
    </recommendedName>
</protein>
<dbReference type="AlphaFoldDB" id="A0A395T9F7"/>
<dbReference type="InterPro" id="IPR036047">
    <property type="entry name" value="F-box-like_dom_sf"/>
</dbReference>
<dbReference type="Pfam" id="PF12937">
    <property type="entry name" value="F-box-like"/>
    <property type="match status" value="1"/>
</dbReference>
<evidence type="ECO:0000313" key="3">
    <source>
        <dbReference type="Proteomes" id="UP000266234"/>
    </source>
</evidence>
<dbReference type="EMBL" id="PXOG01000011">
    <property type="protein sequence ID" value="RGP81328.1"/>
    <property type="molecule type" value="Genomic_DNA"/>
</dbReference>
<dbReference type="Proteomes" id="UP000266234">
    <property type="component" value="Unassembled WGS sequence"/>
</dbReference>
<dbReference type="OrthoDB" id="3219396at2759"/>
<gene>
    <name evidence="2" type="ORF">FLONG3_472</name>
</gene>